<evidence type="ECO:0008006" key="4">
    <source>
        <dbReference type="Google" id="ProtNLM"/>
    </source>
</evidence>
<dbReference type="PROSITE" id="PS51257">
    <property type="entry name" value="PROKAR_LIPOPROTEIN"/>
    <property type="match status" value="1"/>
</dbReference>
<evidence type="ECO:0000313" key="3">
    <source>
        <dbReference type="Proteomes" id="UP001596106"/>
    </source>
</evidence>
<evidence type="ECO:0000313" key="2">
    <source>
        <dbReference type="EMBL" id="MFC5410941.1"/>
    </source>
</evidence>
<accession>A0ABW0IEW6</accession>
<dbReference type="Proteomes" id="UP001596106">
    <property type="component" value="Unassembled WGS sequence"/>
</dbReference>
<dbReference type="EMBL" id="JBHSMA010000004">
    <property type="protein sequence ID" value="MFC5410941.1"/>
    <property type="molecule type" value="Genomic_DNA"/>
</dbReference>
<evidence type="ECO:0000256" key="1">
    <source>
        <dbReference type="SAM" id="MobiDB-lite"/>
    </source>
</evidence>
<proteinExistence type="predicted"/>
<sequence length="89" mass="10452">MKTHSLISMLVIALLGIVLTSCAPSVGVRADYGYGPRYGYSPYMYRRPPVIVTPPPRVIYRSHPHRQKHYRNYRRAPQQYSYRPYRGPR</sequence>
<reference evidence="3" key="1">
    <citation type="journal article" date="2019" name="Int. J. Syst. Evol. Microbiol.">
        <title>The Global Catalogue of Microorganisms (GCM) 10K type strain sequencing project: providing services to taxonomists for standard genome sequencing and annotation.</title>
        <authorList>
            <consortium name="The Broad Institute Genomics Platform"/>
            <consortium name="The Broad Institute Genome Sequencing Center for Infectious Disease"/>
            <person name="Wu L."/>
            <person name="Ma J."/>
        </authorList>
    </citation>
    <scope>NUCLEOTIDE SEQUENCE [LARGE SCALE GENOMIC DNA]</scope>
    <source>
        <strain evidence="3">CCUG 55250</strain>
    </source>
</reference>
<protein>
    <recommendedName>
        <fullName evidence="4">Lipoprotein</fullName>
    </recommendedName>
</protein>
<keyword evidence="3" id="KW-1185">Reference proteome</keyword>
<dbReference type="RefSeq" id="WP_379847172.1">
    <property type="nucleotide sequence ID" value="NZ_JBHSMA010000004.1"/>
</dbReference>
<feature type="region of interest" description="Disordered" evidence="1">
    <location>
        <begin position="64"/>
        <end position="89"/>
    </location>
</feature>
<gene>
    <name evidence="2" type="ORF">ACFPMF_16595</name>
</gene>
<organism evidence="2 3">
    <name type="scientific">Larkinella bovis</name>
    <dbReference type="NCBI Taxonomy" id="683041"/>
    <lineage>
        <taxon>Bacteria</taxon>
        <taxon>Pseudomonadati</taxon>
        <taxon>Bacteroidota</taxon>
        <taxon>Cytophagia</taxon>
        <taxon>Cytophagales</taxon>
        <taxon>Spirosomataceae</taxon>
        <taxon>Larkinella</taxon>
    </lineage>
</organism>
<comment type="caution">
    <text evidence="2">The sequence shown here is derived from an EMBL/GenBank/DDBJ whole genome shotgun (WGS) entry which is preliminary data.</text>
</comment>
<name>A0ABW0IEW6_9BACT</name>
<feature type="compositionally biased region" description="Basic residues" evidence="1">
    <location>
        <begin position="64"/>
        <end position="74"/>
    </location>
</feature>